<dbReference type="Proteomes" id="UP000499080">
    <property type="component" value="Unassembled WGS sequence"/>
</dbReference>
<evidence type="ECO:0000313" key="2">
    <source>
        <dbReference type="EMBL" id="GBO10823.1"/>
    </source>
</evidence>
<organism evidence="1 3">
    <name type="scientific">Araneus ventricosus</name>
    <name type="common">Orbweaver spider</name>
    <name type="synonym">Epeira ventricosa</name>
    <dbReference type="NCBI Taxonomy" id="182803"/>
    <lineage>
        <taxon>Eukaryota</taxon>
        <taxon>Metazoa</taxon>
        <taxon>Ecdysozoa</taxon>
        <taxon>Arthropoda</taxon>
        <taxon>Chelicerata</taxon>
        <taxon>Arachnida</taxon>
        <taxon>Araneae</taxon>
        <taxon>Araneomorphae</taxon>
        <taxon>Entelegynae</taxon>
        <taxon>Araneoidea</taxon>
        <taxon>Araneidae</taxon>
        <taxon>Araneus</taxon>
    </lineage>
</organism>
<comment type="caution">
    <text evidence="1">The sequence shown here is derived from an EMBL/GenBank/DDBJ whole genome shotgun (WGS) entry which is preliminary data.</text>
</comment>
<reference evidence="1 3" key="1">
    <citation type="journal article" date="2019" name="Sci. Rep.">
        <title>Orb-weaving spider Araneus ventricosus genome elucidates the spidroin gene catalogue.</title>
        <authorList>
            <person name="Kono N."/>
            <person name="Nakamura H."/>
            <person name="Ohtoshi R."/>
            <person name="Moran D.A.P."/>
            <person name="Shinohara A."/>
            <person name="Yoshida Y."/>
            <person name="Fujiwara M."/>
            <person name="Mori M."/>
            <person name="Tomita M."/>
            <person name="Arakawa K."/>
        </authorList>
    </citation>
    <scope>NUCLEOTIDE SEQUENCE [LARGE SCALE GENOMIC DNA]</scope>
</reference>
<evidence type="ECO:0000313" key="1">
    <source>
        <dbReference type="EMBL" id="GBO10777.1"/>
    </source>
</evidence>
<evidence type="ECO:0000313" key="3">
    <source>
        <dbReference type="Proteomes" id="UP000499080"/>
    </source>
</evidence>
<keyword evidence="3" id="KW-1185">Reference proteome</keyword>
<gene>
    <name evidence="1" type="ORF">AVEN_265335_1</name>
    <name evidence="2" type="ORF">AVEN_36092_1</name>
</gene>
<accession>A0A4Y2UGU7</accession>
<dbReference type="EMBL" id="BGPR01035817">
    <property type="protein sequence ID" value="GBO10823.1"/>
    <property type="molecule type" value="Genomic_DNA"/>
</dbReference>
<name>A0A4Y2UGU7_ARAVE</name>
<dbReference type="EMBL" id="BGPR01035789">
    <property type="protein sequence ID" value="GBO10777.1"/>
    <property type="molecule type" value="Genomic_DNA"/>
</dbReference>
<proteinExistence type="predicted"/>
<dbReference type="AlphaFoldDB" id="A0A4Y2UGU7"/>
<sequence length="118" mass="13749">MRFAANYSVIQTVREWIRRQPKDFLKRASQKEITPHCRSIRKLKRASGCFQNIGKNMLIPKREYVEDWHEGEWGKTGYLDSGTISSPFQQTDSELYPTSEEEGMDIVALLLLLNSLRL</sequence>
<protein>
    <submittedName>
        <fullName evidence="1">Uncharacterized protein</fullName>
    </submittedName>
</protein>
<feature type="non-terminal residue" evidence="1">
    <location>
        <position position="118"/>
    </location>
</feature>